<dbReference type="Proteomes" id="UP000544222">
    <property type="component" value="Unassembled WGS sequence"/>
</dbReference>
<gene>
    <name evidence="5" type="ORF">FHX64_002211</name>
</gene>
<dbReference type="InterPro" id="IPR011008">
    <property type="entry name" value="Dimeric_a/b-barrel"/>
</dbReference>
<dbReference type="PROSITE" id="PS50956">
    <property type="entry name" value="HTH_ASNC_2"/>
    <property type="match status" value="1"/>
</dbReference>
<dbReference type="RefSeq" id="WP_183413807.1">
    <property type="nucleotide sequence ID" value="NZ_JACHYB010000002.1"/>
</dbReference>
<evidence type="ECO:0000259" key="4">
    <source>
        <dbReference type="PROSITE" id="PS50956"/>
    </source>
</evidence>
<dbReference type="InterPro" id="IPR050684">
    <property type="entry name" value="HTH-Siroheme_Decarb"/>
</dbReference>
<dbReference type="GO" id="GO:0043565">
    <property type="term" value="F:sequence-specific DNA binding"/>
    <property type="evidence" value="ECO:0007669"/>
    <property type="project" value="InterPro"/>
</dbReference>
<accession>A0A7W5H1V3</accession>
<reference evidence="5 6" key="1">
    <citation type="submission" date="2020-08" db="EMBL/GenBank/DDBJ databases">
        <title>Genomic Encyclopedia of Type Strains, Phase IV (KMG-IV): sequencing the most valuable type-strain genomes for metagenomic binning, comparative biology and taxonomic classification.</title>
        <authorList>
            <person name="Goeker M."/>
        </authorList>
    </citation>
    <scope>NUCLEOTIDE SEQUENCE [LARGE SCALE GENOMIC DNA]</scope>
    <source>
        <strain evidence="5 6">DSM 27471</strain>
    </source>
</reference>
<dbReference type="GO" id="GO:0006355">
    <property type="term" value="P:regulation of DNA-templated transcription"/>
    <property type="evidence" value="ECO:0007669"/>
    <property type="project" value="UniProtKB-ARBA"/>
</dbReference>
<dbReference type="InterPro" id="IPR036388">
    <property type="entry name" value="WH-like_DNA-bd_sf"/>
</dbReference>
<evidence type="ECO:0000313" key="5">
    <source>
        <dbReference type="EMBL" id="MBB3188013.1"/>
    </source>
</evidence>
<dbReference type="InterPro" id="IPR011991">
    <property type="entry name" value="ArsR-like_HTH"/>
</dbReference>
<dbReference type="InterPro" id="IPR036390">
    <property type="entry name" value="WH_DNA-bd_sf"/>
</dbReference>
<dbReference type="InterPro" id="IPR019888">
    <property type="entry name" value="Tscrpt_reg_AsnC-like"/>
</dbReference>
<feature type="domain" description="HTH asnC-type" evidence="4">
    <location>
        <begin position="4"/>
        <end position="65"/>
    </location>
</feature>
<dbReference type="SUPFAM" id="SSF54909">
    <property type="entry name" value="Dimeric alpha+beta barrel"/>
    <property type="match status" value="1"/>
</dbReference>
<dbReference type="PRINTS" id="PR00033">
    <property type="entry name" value="HTHASNC"/>
</dbReference>
<dbReference type="InterPro" id="IPR000485">
    <property type="entry name" value="AsnC-type_HTH_dom"/>
</dbReference>
<keyword evidence="3" id="KW-0804">Transcription</keyword>
<protein>
    <submittedName>
        <fullName evidence="5">Lrp/AsnC family transcriptional regulator for asnA, asnC and gidA</fullName>
    </submittedName>
</protein>
<name>A0A7W5H1V3_9PORP</name>
<evidence type="ECO:0000256" key="1">
    <source>
        <dbReference type="ARBA" id="ARBA00023015"/>
    </source>
</evidence>
<dbReference type="SUPFAM" id="SSF46785">
    <property type="entry name" value="Winged helix' DNA-binding domain"/>
    <property type="match status" value="1"/>
</dbReference>
<dbReference type="Gene3D" id="3.30.70.920">
    <property type="match status" value="1"/>
</dbReference>
<keyword evidence="2" id="KW-0238">DNA-binding</keyword>
<dbReference type="CDD" id="cd00090">
    <property type="entry name" value="HTH_ARSR"/>
    <property type="match status" value="1"/>
</dbReference>
<keyword evidence="6" id="KW-1185">Reference proteome</keyword>
<evidence type="ECO:0000256" key="2">
    <source>
        <dbReference type="ARBA" id="ARBA00023125"/>
    </source>
</evidence>
<dbReference type="EMBL" id="JACHYB010000002">
    <property type="protein sequence ID" value="MBB3188013.1"/>
    <property type="molecule type" value="Genomic_DNA"/>
</dbReference>
<evidence type="ECO:0000313" key="6">
    <source>
        <dbReference type="Proteomes" id="UP000544222"/>
    </source>
</evidence>
<dbReference type="Pfam" id="PF01037">
    <property type="entry name" value="AsnC_trans_reg"/>
    <property type="match status" value="1"/>
</dbReference>
<organism evidence="5 6">
    <name type="scientific">Microbacter margulisiae</name>
    <dbReference type="NCBI Taxonomy" id="1350067"/>
    <lineage>
        <taxon>Bacteria</taxon>
        <taxon>Pseudomonadati</taxon>
        <taxon>Bacteroidota</taxon>
        <taxon>Bacteroidia</taxon>
        <taxon>Bacteroidales</taxon>
        <taxon>Porphyromonadaceae</taxon>
        <taxon>Microbacter</taxon>
    </lineage>
</organism>
<dbReference type="InterPro" id="IPR019887">
    <property type="entry name" value="Tscrpt_reg_AsnC/Lrp_C"/>
</dbReference>
<keyword evidence="1" id="KW-0805">Transcription regulation</keyword>
<dbReference type="SMART" id="SM00344">
    <property type="entry name" value="HTH_ASNC"/>
    <property type="match status" value="1"/>
</dbReference>
<dbReference type="PANTHER" id="PTHR43413">
    <property type="entry name" value="TRANSCRIPTIONAL REGULATOR, ASNC FAMILY"/>
    <property type="match status" value="1"/>
</dbReference>
<comment type="caution">
    <text evidence="5">The sequence shown here is derived from an EMBL/GenBank/DDBJ whole genome shotgun (WGS) entry which is preliminary data.</text>
</comment>
<dbReference type="AlphaFoldDB" id="A0A7W5H1V3"/>
<evidence type="ECO:0000256" key="3">
    <source>
        <dbReference type="ARBA" id="ARBA00023163"/>
    </source>
</evidence>
<dbReference type="PANTHER" id="PTHR43413:SF6">
    <property type="entry name" value="REGULATORY PROTEIN ASNC"/>
    <property type="match status" value="1"/>
</dbReference>
<dbReference type="Pfam" id="PF13404">
    <property type="entry name" value="HTH_AsnC-type"/>
    <property type="match status" value="1"/>
</dbReference>
<proteinExistence type="predicted"/>
<dbReference type="Gene3D" id="1.10.10.10">
    <property type="entry name" value="Winged helix-like DNA-binding domain superfamily/Winged helix DNA-binding domain"/>
    <property type="match status" value="1"/>
</dbReference>
<sequence>MEKIDELDRKILGIITQNARTPFKDVAEECGVSRAAIHQRVQRLIELKIITGSGYYVDPRALGYQICAYIGITLEKGSMYKEVVLELEKIAEIVECTYTLGPYSVLIKIYAKNTEHLFQLLNNKIQEISGIVATETLTALDQRILRQIPVQPSAEE</sequence>